<dbReference type="Pfam" id="PF13616">
    <property type="entry name" value="Rotamase_3"/>
    <property type="match status" value="1"/>
</dbReference>
<evidence type="ECO:0000256" key="4">
    <source>
        <dbReference type="ARBA" id="ARBA00023110"/>
    </source>
</evidence>
<dbReference type="GO" id="GO:0003755">
    <property type="term" value="F:peptidyl-prolyl cis-trans isomerase activity"/>
    <property type="evidence" value="ECO:0007669"/>
    <property type="project" value="UniProtKB-KW"/>
</dbReference>
<evidence type="ECO:0000313" key="9">
    <source>
        <dbReference type="Proteomes" id="UP000032566"/>
    </source>
</evidence>
<proteinExistence type="inferred from homology"/>
<comment type="caution">
    <text evidence="8">The sequence shown here is derived from an EMBL/GenBank/DDBJ whole genome shotgun (WGS) entry which is preliminary data.</text>
</comment>
<dbReference type="SUPFAM" id="SSF54534">
    <property type="entry name" value="FKBP-like"/>
    <property type="match status" value="1"/>
</dbReference>
<dbReference type="InterPro" id="IPR046357">
    <property type="entry name" value="PPIase_dom_sf"/>
</dbReference>
<comment type="catalytic activity">
    <reaction evidence="1">
        <text>[protein]-peptidylproline (omega=180) = [protein]-peptidylproline (omega=0)</text>
        <dbReference type="Rhea" id="RHEA:16237"/>
        <dbReference type="Rhea" id="RHEA-COMP:10747"/>
        <dbReference type="Rhea" id="RHEA-COMP:10748"/>
        <dbReference type="ChEBI" id="CHEBI:83833"/>
        <dbReference type="ChEBI" id="CHEBI:83834"/>
        <dbReference type="EC" id="5.2.1.8"/>
    </reaction>
</comment>
<dbReference type="PANTHER" id="PTHR47245:SF2">
    <property type="entry name" value="PEPTIDYL-PROLYL CIS-TRANS ISOMERASE HP_0175-RELATED"/>
    <property type="match status" value="1"/>
</dbReference>
<dbReference type="Proteomes" id="UP000032566">
    <property type="component" value="Unassembled WGS sequence"/>
</dbReference>
<dbReference type="EC" id="5.2.1.8" evidence="3"/>
<reference evidence="8 9" key="1">
    <citation type="submission" date="2014-12" db="EMBL/GenBank/DDBJ databases">
        <title>Isolation of bacteria from lake water.</title>
        <authorList>
            <person name="Sheng K.-Y."/>
            <person name="Chin P.-S."/>
            <person name="Chan K.-G."/>
            <person name="Tan G.S."/>
        </authorList>
    </citation>
    <scope>NUCLEOTIDE SEQUENCE [LARGE SCALE GENOMIC DNA]</scope>
    <source>
        <strain evidence="8 9">KY4</strain>
    </source>
</reference>
<evidence type="ECO:0000256" key="5">
    <source>
        <dbReference type="PROSITE-ProRule" id="PRU00278"/>
    </source>
</evidence>
<dbReference type="PANTHER" id="PTHR47245">
    <property type="entry name" value="PEPTIDYLPROLYL ISOMERASE"/>
    <property type="match status" value="1"/>
</dbReference>
<accession>A0A0D7KCD7</accession>
<keyword evidence="6" id="KW-0732">Signal</keyword>
<evidence type="ECO:0000256" key="2">
    <source>
        <dbReference type="ARBA" id="ARBA00007656"/>
    </source>
</evidence>
<dbReference type="PROSITE" id="PS50198">
    <property type="entry name" value="PPIC_PPIASE_2"/>
    <property type="match status" value="1"/>
</dbReference>
<evidence type="ECO:0000256" key="1">
    <source>
        <dbReference type="ARBA" id="ARBA00000971"/>
    </source>
</evidence>
<keyword evidence="9" id="KW-1185">Reference proteome</keyword>
<dbReference type="InterPro" id="IPR000297">
    <property type="entry name" value="PPIase_PpiC"/>
</dbReference>
<protein>
    <recommendedName>
        <fullName evidence="3">peptidylprolyl isomerase</fullName>
        <ecNumber evidence="3">5.2.1.8</ecNumber>
    </recommendedName>
</protein>
<dbReference type="Gene3D" id="3.10.50.40">
    <property type="match status" value="1"/>
</dbReference>
<name>A0A0D7KCD7_9BURK</name>
<dbReference type="AlphaFoldDB" id="A0A0D7KCD7"/>
<gene>
    <name evidence="8" type="ORF">RP29_03260</name>
</gene>
<keyword evidence="4 5" id="KW-0697">Rotamase</keyword>
<evidence type="ECO:0000256" key="3">
    <source>
        <dbReference type="ARBA" id="ARBA00013194"/>
    </source>
</evidence>
<organism evidence="8 9">
    <name type="scientific">Acidovorax temperans</name>
    <dbReference type="NCBI Taxonomy" id="80878"/>
    <lineage>
        <taxon>Bacteria</taxon>
        <taxon>Pseudomonadati</taxon>
        <taxon>Pseudomonadota</taxon>
        <taxon>Betaproteobacteria</taxon>
        <taxon>Burkholderiales</taxon>
        <taxon>Comamonadaceae</taxon>
        <taxon>Acidovorax</taxon>
    </lineage>
</organism>
<dbReference type="STRING" id="80878.RP29_03260"/>
<feature type="chain" id="PRO_5002320601" description="peptidylprolyl isomerase" evidence="6">
    <location>
        <begin position="20"/>
        <end position="290"/>
    </location>
</feature>
<comment type="similarity">
    <text evidence="2">Belongs to the PpiC/parvulin rotamase family.</text>
</comment>
<feature type="signal peptide" evidence="6">
    <location>
        <begin position="1"/>
        <end position="19"/>
    </location>
</feature>
<evidence type="ECO:0000313" key="8">
    <source>
        <dbReference type="EMBL" id="KJA12061.1"/>
    </source>
</evidence>
<dbReference type="InterPro" id="IPR050245">
    <property type="entry name" value="PrsA_foldase"/>
</dbReference>
<keyword evidence="5 8" id="KW-0413">Isomerase</keyword>
<sequence>MRGITCAAVIFSVPVAALAADPVLFESKNVSVTASDVRADSLRLPPEMRPLVLSRPETVTQIASNLYIRRALAERAVAEGLAKDPDVEAALRIARDKVLSDAMLEKIDKKHSPSAEALEALAREAYKVKPERFKLPEQVKVRHILISGKTPEARAQAEKVLADLKAGADFAKLAKEMSADPGSAQKGGDLDPFSKGRMVPDFESAAFALEKPGALSGVVETQFGYHIIQLQERISTGVRSFDEVKPELLLEARTKFTQDARVAEAEQYQREGKANKEAIDSFSAGFKKTQ</sequence>
<evidence type="ECO:0000256" key="6">
    <source>
        <dbReference type="SAM" id="SignalP"/>
    </source>
</evidence>
<dbReference type="EMBL" id="JXYQ01000008">
    <property type="protein sequence ID" value="KJA12061.1"/>
    <property type="molecule type" value="Genomic_DNA"/>
</dbReference>
<feature type="domain" description="PpiC" evidence="7">
    <location>
        <begin position="136"/>
        <end position="232"/>
    </location>
</feature>
<evidence type="ECO:0000259" key="7">
    <source>
        <dbReference type="PROSITE" id="PS50198"/>
    </source>
</evidence>
<dbReference type="PATRIC" id="fig|80878.5.peg.3980"/>